<proteinExistence type="predicted"/>
<name>A0A034WC38_BACDO</name>
<dbReference type="OrthoDB" id="8062037at2759"/>
<accession>A0A034WC38</accession>
<protein>
    <submittedName>
        <fullName evidence="1">Uncharacterized protein</fullName>
    </submittedName>
</protein>
<dbReference type="AlphaFoldDB" id="A0A034WC38"/>
<dbReference type="Gene3D" id="3.90.70.120">
    <property type="match status" value="1"/>
</dbReference>
<evidence type="ECO:0000313" key="1">
    <source>
        <dbReference type="EMBL" id="JAC51363.1"/>
    </source>
</evidence>
<dbReference type="PANTHER" id="PTHR40552:SF6">
    <property type="entry name" value="FI09606P-RELATED"/>
    <property type="match status" value="1"/>
</dbReference>
<sequence length="318" mass="36969">MSRRSKKCCWDANDWLPTEVIYWLNVPSFPPVWSRLSKKNSANVPRCIPASKCGVYDIEIPNELWSLWGYLHPCNEIFNPKPCSKHSWACNIVACCAAKLYPLAHWKPHLLDSIVINGDRYYYNSLRKFRGETYQFTLNDLCDTCCLDNLRFKVHIEMVSYGALYEQDNSPIKNLAKSLINFFSEHKVGLLHCRHLRALVIGRDNCNGCVGGDYFMFDCQSKDYPLFGKGDCRPYLLRCKTLQMLLYCIVMALEVRSKKVQFTLHKVGIRYEGPILEDQDEDELKKLQRIIARRKEKPVRAGIARIRNICKSIQCPKR</sequence>
<organism evidence="1">
    <name type="scientific">Bactrocera dorsalis</name>
    <name type="common">Oriental fruit fly</name>
    <name type="synonym">Dacus dorsalis</name>
    <dbReference type="NCBI Taxonomy" id="27457"/>
    <lineage>
        <taxon>Eukaryota</taxon>
        <taxon>Metazoa</taxon>
        <taxon>Ecdysozoa</taxon>
        <taxon>Arthropoda</taxon>
        <taxon>Hexapoda</taxon>
        <taxon>Insecta</taxon>
        <taxon>Pterygota</taxon>
        <taxon>Neoptera</taxon>
        <taxon>Endopterygota</taxon>
        <taxon>Diptera</taxon>
        <taxon>Brachycera</taxon>
        <taxon>Muscomorpha</taxon>
        <taxon>Tephritoidea</taxon>
        <taxon>Tephritidae</taxon>
        <taxon>Bactrocera</taxon>
        <taxon>Bactrocera</taxon>
    </lineage>
</organism>
<dbReference type="EMBL" id="GAKP01007589">
    <property type="protein sequence ID" value="JAC51363.1"/>
    <property type="molecule type" value="Transcribed_RNA"/>
</dbReference>
<reference evidence="1" key="1">
    <citation type="journal article" date="2014" name="BMC Genomics">
        <title>Characterizing the developmental transcriptome of the oriental fruit fly, Bactrocera dorsalis (Diptera: Tephritidae) through comparative genomic analysis with Drosophila melanogaster utilizing modENCODE datasets.</title>
        <authorList>
            <person name="Geib S.M."/>
            <person name="Calla B."/>
            <person name="Hall B."/>
            <person name="Hou S."/>
            <person name="Manoukis N.C."/>
        </authorList>
    </citation>
    <scope>NUCLEOTIDE SEQUENCE</scope>
    <source>
        <strain evidence="1">Punador</strain>
    </source>
</reference>
<dbReference type="PANTHER" id="PTHR40552">
    <property type="entry name" value="AT05186P-RELATED"/>
    <property type="match status" value="1"/>
</dbReference>